<dbReference type="SUPFAM" id="SSF69593">
    <property type="entry name" value="Glycerol-3-phosphate (1)-acyltransferase"/>
    <property type="match status" value="1"/>
</dbReference>
<keyword evidence="6" id="KW-1185">Reference proteome</keyword>
<dbReference type="InterPro" id="IPR002123">
    <property type="entry name" value="Plipid/glycerol_acylTrfase"/>
</dbReference>
<feature type="domain" description="Phospholipid/glycerol acyltransferase" evidence="4">
    <location>
        <begin position="40"/>
        <end position="158"/>
    </location>
</feature>
<comment type="caution">
    <text evidence="5">The sequence shown here is derived from an EMBL/GenBank/DDBJ whole genome shotgun (WGS) entry which is preliminary data.</text>
</comment>
<dbReference type="PANTHER" id="PTHR10434">
    <property type="entry name" value="1-ACYL-SN-GLYCEROL-3-PHOSPHATE ACYLTRANSFERASE"/>
    <property type="match status" value="1"/>
</dbReference>
<name>A0A8J3QQF7_9ACTN</name>
<sequence length="239" mass="26165">MRRRLGFWRGLAMVTVKPAMFVLTKRTWSGLEHMPDQGGVIIAANHVSEADPLILAHFVFDAGRWPQFLAKSSLFKIPLLGPYLRAVKQIPVYRGTADAVKSLDAAAAALQDGEGVIIYPEGTTPKSGELWPQRGKTGVARLFLRTGAPVVPIITWGPQTILDPRTRKVRLRPRTPVTVIAGPPIDLSKWKGVEPTAANLYAITDEIMTVLRDMLAEVRGETAPEQPSAARRTDEGKTA</sequence>
<accession>A0A8J3QQF7</accession>
<evidence type="ECO:0000313" key="5">
    <source>
        <dbReference type="EMBL" id="GIH13568.1"/>
    </source>
</evidence>
<proteinExistence type="predicted"/>
<organism evidence="5 6">
    <name type="scientific">Rugosimonospora africana</name>
    <dbReference type="NCBI Taxonomy" id="556532"/>
    <lineage>
        <taxon>Bacteria</taxon>
        <taxon>Bacillati</taxon>
        <taxon>Actinomycetota</taxon>
        <taxon>Actinomycetes</taxon>
        <taxon>Micromonosporales</taxon>
        <taxon>Micromonosporaceae</taxon>
        <taxon>Rugosimonospora</taxon>
    </lineage>
</organism>
<dbReference type="GO" id="GO:0005886">
    <property type="term" value="C:plasma membrane"/>
    <property type="evidence" value="ECO:0007669"/>
    <property type="project" value="TreeGrafter"/>
</dbReference>
<dbReference type="Proteomes" id="UP000642748">
    <property type="component" value="Unassembled WGS sequence"/>
</dbReference>
<reference evidence="5" key="1">
    <citation type="submission" date="2021-01" db="EMBL/GenBank/DDBJ databases">
        <title>Whole genome shotgun sequence of Rugosimonospora africana NBRC 104875.</title>
        <authorList>
            <person name="Komaki H."/>
            <person name="Tamura T."/>
        </authorList>
    </citation>
    <scope>NUCLEOTIDE SEQUENCE</scope>
    <source>
        <strain evidence="5">NBRC 104875</strain>
    </source>
</reference>
<evidence type="ECO:0000256" key="1">
    <source>
        <dbReference type="ARBA" id="ARBA00022679"/>
    </source>
</evidence>
<feature type="region of interest" description="Disordered" evidence="3">
    <location>
        <begin position="219"/>
        <end position="239"/>
    </location>
</feature>
<dbReference type="EMBL" id="BONZ01000015">
    <property type="protein sequence ID" value="GIH13568.1"/>
    <property type="molecule type" value="Genomic_DNA"/>
</dbReference>
<evidence type="ECO:0000256" key="2">
    <source>
        <dbReference type="ARBA" id="ARBA00023315"/>
    </source>
</evidence>
<dbReference type="GO" id="GO:0006654">
    <property type="term" value="P:phosphatidic acid biosynthetic process"/>
    <property type="evidence" value="ECO:0007669"/>
    <property type="project" value="TreeGrafter"/>
</dbReference>
<keyword evidence="2 5" id="KW-0012">Acyltransferase</keyword>
<dbReference type="SMART" id="SM00563">
    <property type="entry name" value="PlsC"/>
    <property type="match status" value="1"/>
</dbReference>
<evidence type="ECO:0000259" key="4">
    <source>
        <dbReference type="SMART" id="SM00563"/>
    </source>
</evidence>
<dbReference type="AlphaFoldDB" id="A0A8J3QQF7"/>
<dbReference type="PANTHER" id="PTHR10434:SF55">
    <property type="entry name" value="POSSIBLE ACYLTRANSFERASE"/>
    <property type="match status" value="1"/>
</dbReference>
<dbReference type="GO" id="GO:0003841">
    <property type="term" value="F:1-acylglycerol-3-phosphate O-acyltransferase activity"/>
    <property type="evidence" value="ECO:0007669"/>
    <property type="project" value="TreeGrafter"/>
</dbReference>
<protein>
    <submittedName>
        <fullName evidence="5">1-acyl-sn-glycerol-3-phosphate acyltransferase</fullName>
    </submittedName>
</protein>
<evidence type="ECO:0000256" key="3">
    <source>
        <dbReference type="SAM" id="MobiDB-lite"/>
    </source>
</evidence>
<dbReference type="Pfam" id="PF01553">
    <property type="entry name" value="Acyltransferase"/>
    <property type="match status" value="1"/>
</dbReference>
<keyword evidence="1" id="KW-0808">Transferase</keyword>
<dbReference type="CDD" id="cd07989">
    <property type="entry name" value="LPLAT_AGPAT-like"/>
    <property type="match status" value="1"/>
</dbReference>
<gene>
    <name evidence="5" type="ORF">Raf01_17400</name>
</gene>
<evidence type="ECO:0000313" key="6">
    <source>
        <dbReference type="Proteomes" id="UP000642748"/>
    </source>
</evidence>